<evidence type="ECO:0000313" key="3">
    <source>
        <dbReference type="Proteomes" id="UP000596938"/>
    </source>
</evidence>
<dbReference type="InterPro" id="IPR050982">
    <property type="entry name" value="Auxin_biosynth/cation_transpt"/>
</dbReference>
<evidence type="ECO:0000313" key="2">
    <source>
        <dbReference type="EMBL" id="GGG87498.1"/>
    </source>
</evidence>
<dbReference type="PRINTS" id="PR00368">
    <property type="entry name" value="FADPNR"/>
</dbReference>
<dbReference type="PRINTS" id="PR00469">
    <property type="entry name" value="PNDRDTASEII"/>
</dbReference>
<reference evidence="3" key="1">
    <citation type="journal article" date="2019" name="Int. J. Syst. Evol. Microbiol.">
        <title>The Global Catalogue of Microorganisms (GCM) 10K type strain sequencing project: providing services to taxonomists for standard genome sequencing and annotation.</title>
        <authorList>
            <consortium name="The Broad Institute Genomics Platform"/>
            <consortium name="The Broad Institute Genome Sequencing Center for Infectious Disease"/>
            <person name="Wu L."/>
            <person name="Ma J."/>
        </authorList>
    </citation>
    <scope>NUCLEOTIDE SEQUENCE [LARGE SCALE GENOMIC DNA]</scope>
    <source>
        <strain evidence="3">CGMCC 1.1927</strain>
    </source>
</reference>
<proteinExistence type="predicted"/>
<dbReference type="EMBL" id="BMKU01000002">
    <property type="protein sequence ID" value="GGG87498.1"/>
    <property type="molecule type" value="Genomic_DNA"/>
</dbReference>
<dbReference type="Proteomes" id="UP000596938">
    <property type="component" value="Unassembled WGS sequence"/>
</dbReference>
<accession>A0ABQ1XE24</accession>
<dbReference type="RefSeq" id="WP_377102719.1">
    <property type="nucleotide sequence ID" value="NZ_BAAAWV010000001.1"/>
</dbReference>
<keyword evidence="1" id="KW-0560">Oxidoreductase</keyword>
<dbReference type="InterPro" id="IPR036188">
    <property type="entry name" value="FAD/NAD-bd_sf"/>
</dbReference>
<keyword evidence="3" id="KW-1185">Reference proteome</keyword>
<protein>
    <submittedName>
        <fullName evidence="2">FAD-dependent oxidoreductase</fullName>
    </submittedName>
</protein>
<evidence type="ECO:0000256" key="1">
    <source>
        <dbReference type="ARBA" id="ARBA00023002"/>
    </source>
</evidence>
<name>A0ABQ1XE24_9MICC</name>
<dbReference type="Gene3D" id="3.50.50.60">
    <property type="entry name" value="FAD/NAD(P)-binding domain"/>
    <property type="match status" value="2"/>
</dbReference>
<dbReference type="Pfam" id="PF13738">
    <property type="entry name" value="Pyr_redox_3"/>
    <property type="match status" value="1"/>
</dbReference>
<sequence>MEMPAPTGKTAPQEVNTLVIGAGQAGLAASYWLAQGGVEHLLLEARDTLGGAWQDRWHSFHLNTPNFSFLLPDLTYDGPDPDAFLPRDAVIDLFRDYATRIAAPVQMGTEATRIAAADGRFRVETSGGTFAAANVVLANGAFQRTRVPPSSAGFPGNVLQLHSHHYRSPRQLPDGAVLVVGTGQSGGQITEDLLDAGRVVHLSVSACPEAPRRYRGRDIFHWILQVNVHGPEYGINGLQAAQLPSPAARFMCNPLLSGNDGGHSIHLRELGRRGVRLHGHFEGTDNGVLVFSDDLPGRLAMAEAGFSQRLKLMADAYIEAAGIDAPPAEARPDDPWLPGESGARLDLAAENITSVIWATGYGLDFSLLDMPVLDEWNYPRHTRGVTDVPGLYAVGLPWLTRHLSATLALVGEDARYVAEHVAGR</sequence>
<gene>
    <name evidence="2" type="ORF">GCM10011577_07020</name>
</gene>
<organism evidence="2 3">
    <name type="scientific">Pseudarthrobacter polychromogenes</name>
    <dbReference type="NCBI Taxonomy" id="1676"/>
    <lineage>
        <taxon>Bacteria</taxon>
        <taxon>Bacillati</taxon>
        <taxon>Actinomycetota</taxon>
        <taxon>Actinomycetes</taxon>
        <taxon>Micrococcales</taxon>
        <taxon>Micrococcaceae</taxon>
        <taxon>Pseudarthrobacter</taxon>
    </lineage>
</organism>
<dbReference type="PANTHER" id="PTHR43539:SF78">
    <property type="entry name" value="FLAVIN-CONTAINING MONOOXYGENASE"/>
    <property type="match status" value="1"/>
</dbReference>
<dbReference type="SUPFAM" id="SSF51905">
    <property type="entry name" value="FAD/NAD(P)-binding domain"/>
    <property type="match status" value="1"/>
</dbReference>
<comment type="caution">
    <text evidence="2">The sequence shown here is derived from an EMBL/GenBank/DDBJ whole genome shotgun (WGS) entry which is preliminary data.</text>
</comment>
<dbReference type="PANTHER" id="PTHR43539">
    <property type="entry name" value="FLAVIN-BINDING MONOOXYGENASE-LIKE PROTEIN (AFU_ORTHOLOGUE AFUA_4G09220)"/>
    <property type="match status" value="1"/>
</dbReference>